<gene>
    <name evidence="8" type="ORF">J1836_000890</name>
    <name evidence="7" type="ORF">J1836_11925</name>
</gene>
<dbReference type="InterPro" id="IPR000805">
    <property type="entry name" value="Glyco_hydro_26"/>
</dbReference>
<evidence type="ECO:0000259" key="6">
    <source>
        <dbReference type="PROSITE" id="PS51764"/>
    </source>
</evidence>
<dbReference type="SUPFAM" id="SSF51445">
    <property type="entry name" value="(Trans)glycosidases"/>
    <property type="match status" value="1"/>
</dbReference>
<keyword evidence="3 4" id="KW-0326">Glycosidase</keyword>
<evidence type="ECO:0000313" key="9">
    <source>
        <dbReference type="Proteomes" id="UP000664466"/>
    </source>
</evidence>
<sequence>MKNTRQWTLLGVAIAGFLSAGAAQSATMLGAYIDNDGWNTAPIDQFNTDAAKSLAVVNLFSSFGQDWGSLNVQVSNIVSRKATPLITWMPSISSRPDANLLGEISSGQWDGYIDGWINSLKLWQASYPTDQKPTVLLRFAHEFNGNWYPWSNDPDGLKTAWRYLHNRFAQAGVTGVEWVWCANNVSVDNYNDITRYYPGNDVVNWTALDGYNWGSNYSFTQWKGFAEVFSAPYTTLVTNYPDKPVLLAEVASAEPQDLPNADYGMSGDDSDAGQSKAVWVQDMYTRMLAEYPAIRAVTWFNTNKELSWALNGVGNTGLAAYNTAIADSRYTGTFTAWVAPTTVTEPTKTRAAKGGGGGKRSTTTTSTTLMAAESTTLEGIQQERDSGLQRALAVSKMPAVVGTALLAREAQGFRRLPPAARAVLREDVR</sequence>
<dbReference type="InterPro" id="IPR022790">
    <property type="entry name" value="GH26_dom"/>
</dbReference>
<dbReference type="GO" id="GO:0006080">
    <property type="term" value="P:substituted mannan metabolic process"/>
    <property type="evidence" value="ECO:0007669"/>
    <property type="project" value="InterPro"/>
</dbReference>
<dbReference type="AlphaFoldDB" id="A0A8B0SHY5"/>
<evidence type="ECO:0000256" key="1">
    <source>
        <dbReference type="ARBA" id="ARBA00007754"/>
    </source>
</evidence>
<dbReference type="PROSITE" id="PS51764">
    <property type="entry name" value="GH26"/>
    <property type="match status" value="1"/>
</dbReference>
<name>A0A8B0SHY5_9GAMM</name>
<evidence type="ECO:0000256" key="3">
    <source>
        <dbReference type="ARBA" id="ARBA00023295"/>
    </source>
</evidence>
<feature type="active site" description="Nucleophile" evidence="4">
    <location>
        <position position="249"/>
    </location>
</feature>
<reference evidence="7 9" key="1">
    <citation type="submission" date="2021-03" db="EMBL/GenBank/DDBJ databases">
        <title>Draft genome and methylome analysis of Thiotrix fructosivoruns ATCC 49748.</title>
        <authorList>
            <person name="Fomenkov A."/>
            <person name="Grabovich M.Y."/>
            <person name="Roberts R.J."/>
        </authorList>
    </citation>
    <scope>NUCLEOTIDE SEQUENCE [LARGE SCALE GENOMIC DNA]</scope>
    <source>
        <strain evidence="7 9">ATCC 49748</strain>
    </source>
</reference>
<organism evidence="8">
    <name type="scientific">Thiothrix fructosivorans</name>
    <dbReference type="NCBI Taxonomy" id="111770"/>
    <lineage>
        <taxon>Bacteria</taxon>
        <taxon>Pseudomonadati</taxon>
        <taxon>Pseudomonadota</taxon>
        <taxon>Gammaproteobacteria</taxon>
        <taxon>Thiotrichales</taxon>
        <taxon>Thiotrichaceae</taxon>
        <taxon>Thiothrix</taxon>
    </lineage>
</organism>
<feature type="active site" description="Proton donor" evidence="4">
    <location>
        <position position="142"/>
    </location>
</feature>
<proteinExistence type="inferred from homology"/>
<dbReference type="RefSeq" id="WP_207251292.1">
    <property type="nucleotide sequence ID" value="NZ_JAFMPM010000006.1"/>
</dbReference>
<feature type="signal peptide" evidence="5">
    <location>
        <begin position="1"/>
        <end position="25"/>
    </location>
</feature>
<keyword evidence="9" id="KW-1185">Reference proteome</keyword>
<dbReference type="PANTHER" id="PTHR40079:SF4">
    <property type="entry name" value="GH26 DOMAIN-CONTAINING PROTEIN-RELATED"/>
    <property type="match status" value="1"/>
</dbReference>
<reference evidence="8" key="2">
    <citation type="submission" date="2021-04" db="EMBL/GenBank/DDBJ databases">
        <title>Complete Genome and methylome analysis of Thiothrix fructosivorans ATCC 49748.</title>
        <authorList>
            <person name="Fomenkov A."/>
            <person name="Sun L."/>
            <person name="Vincze T."/>
            <person name="Grabovich M.Y."/>
            <person name="Roberts R.J."/>
        </authorList>
    </citation>
    <scope>NUCLEOTIDE SEQUENCE</scope>
    <source>
        <strain evidence="8">ATCC 49748</strain>
    </source>
</reference>
<dbReference type="EMBL" id="CP072748">
    <property type="protein sequence ID" value="QTX10966.1"/>
    <property type="molecule type" value="Genomic_DNA"/>
</dbReference>
<dbReference type="Proteomes" id="UP000664466">
    <property type="component" value="Unassembled WGS sequence"/>
</dbReference>
<dbReference type="Pfam" id="PF02156">
    <property type="entry name" value="Glyco_hydro_26"/>
    <property type="match status" value="1"/>
</dbReference>
<accession>A0A8B0SHY5</accession>
<protein>
    <recommendedName>
        <fullName evidence="6">GH26 domain-containing protein</fullName>
    </recommendedName>
</protein>
<keyword evidence="2 4" id="KW-0378">Hydrolase</keyword>
<dbReference type="InterPro" id="IPR017853">
    <property type="entry name" value="GH"/>
</dbReference>
<feature type="chain" id="PRO_5032536114" description="GH26 domain-containing protein" evidence="5">
    <location>
        <begin position="26"/>
        <end position="429"/>
    </location>
</feature>
<feature type="domain" description="GH26" evidence="6">
    <location>
        <begin position="9"/>
        <end position="334"/>
    </location>
</feature>
<keyword evidence="5" id="KW-0732">Signal</keyword>
<dbReference type="GO" id="GO:0016985">
    <property type="term" value="F:mannan endo-1,4-beta-mannosidase activity"/>
    <property type="evidence" value="ECO:0007669"/>
    <property type="project" value="InterPro"/>
</dbReference>
<evidence type="ECO:0000256" key="2">
    <source>
        <dbReference type="ARBA" id="ARBA00022801"/>
    </source>
</evidence>
<evidence type="ECO:0000256" key="5">
    <source>
        <dbReference type="SAM" id="SignalP"/>
    </source>
</evidence>
<evidence type="ECO:0000313" key="7">
    <source>
        <dbReference type="EMBL" id="MBO0613617.1"/>
    </source>
</evidence>
<evidence type="ECO:0000256" key="4">
    <source>
        <dbReference type="PROSITE-ProRule" id="PRU01100"/>
    </source>
</evidence>
<dbReference type="PANTHER" id="PTHR40079">
    <property type="entry name" value="MANNAN ENDO-1,4-BETA-MANNOSIDASE E-RELATED"/>
    <property type="match status" value="1"/>
</dbReference>
<dbReference type="EMBL" id="JAFMPM010000006">
    <property type="protein sequence ID" value="MBO0613617.1"/>
    <property type="molecule type" value="Genomic_DNA"/>
</dbReference>
<dbReference type="Gene3D" id="3.20.20.80">
    <property type="entry name" value="Glycosidases"/>
    <property type="match status" value="1"/>
</dbReference>
<comment type="similarity">
    <text evidence="1 4">Belongs to the glycosyl hydrolase 26 family.</text>
</comment>
<evidence type="ECO:0000313" key="8">
    <source>
        <dbReference type="EMBL" id="QTX10966.1"/>
    </source>
</evidence>